<accession>A0A7J6WVF3</accession>
<keyword evidence="3" id="KW-1185">Reference proteome</keyword>
<organism evidence="2 3">
    <name type="scientific">Thalictrum thalictroides</name>
    <name type="common">Rue-anemone</name>
    <name type="synonym">Anemone thalictroides</name>
    <dbReference type="NCBI Taxonomy" id="46969"/>
    <lineage>
        <taxon>Eukaryota</taxon>
        <taxon>Viridiplantae</taxon>
        <taxon>Streptophyta</taxon>
        <taxon>Embryophyta</taxon>
        <taxon>Tracheophyta</taxon>
        <taxon>Spermatophyta</taxon>
        <taxon>Magnoliopsida</taxon>
        <taxon>Ranunculales</taxon>
        <taxon>Ranunculaceae</taxon>
        <taxon>Thalictroideae</taxon>
        <taxon>Thalictrum</taxon>
    </lineage>
</organism>
<name>A0A7J6WVF3_THATH</name>
<gene>
    <name evidence="2" type="ORF">FRX31_009947</name>
</gene>
<evidence type="ECO:0000313" key="2">
    <source>
        <dbReference type="EMBL" id="KAF5200465.1"/>
    </source>
</evidence>
<comment type="caution">
    <text evidence="2">The sequence shown here is derived from an EMBL/GenBank/DDBJ whole genome shotgun (WGS) entry which is preliminary data.</text>
</comment>
<evidence type="ECO:0000256" key="1">
    <source>
        <dbReference type="SAM" id="MobiDB-lite"/>
    </source>
</evidence>
<dbReference type="EMBL" id="JABWDY010010711">
    <property type="protein sequence ID" value="KAF5200465.1"/>
    <property type="molecule type" value="Genomic_DNA"/>
</dbReference>
<evidence type="ECO:0000313" key="3">
    <source>
        <dbReference type="Proteomes" id="UP000554482"/>
    </source>
</evidence>
<protein>
    <submittedName>
        <fullName evidence="2">Uncharacterized protein</fullName>
    </submittedName>
</protein>
<reference evidence="2 3" key="1">
    <citation type="submission" date="2020-06" db="EMBL/GenBank/DDBJ databases">
        <title>Transcriptomic and genomic resources for Thalictrum thalictroides and T. hernandezii: Facilitating candidate gene discovery in an emerging model plant lineage.</title>
        <authorList>
            <person name="Arias T."/>
            <person name="Riano-Pachon D.M."/>
            <person name="Di Stilio V.S."/>
        </authorList>
    </citation>
    <scope>NUCLEOTIDE SEQUENCE [LARGE SCALE GENOMIC DNA]</scope>
    <source>
        <strain evidence="3">cv. WT478/WT964</strain>
        <tissue evidence="2">Leaves</tissue>
    </source>
</reference>
<dbReference type="Proteomes" id="UP000554482">
    <property type="component" value="Unassembled WGS sequence"/>
</dbReference>
<proteinExistence type="predicted"/>
<feature type="compositionally biased region" description="Polar residues" evidence="1">
    <location>
        <begin position="67"/>
        <end position="83"/>
    </location>
</feature>
<sequence length="114" mass="12221">MMDSVEANEKEEGWQSPKRRHTCHQGAIETGTSVVVVASNEKEWGRAQTLTLDRVKPGIEITKGNEGRQNQHTKGSMAAKTTQGKGGLVQASGGSSKHVVGASTHTLNSKKVIR</sequence>
<feature type="region of interest" description="Disordered" evidence="1">
    <location>
        <begin position="58"/>
        <end position="114"/>
    </location>
</feature>
<feature type="region of interest" description="Disordered" evidence="1">
    <location>
        <begin position="1"/>
        <end position="26"/>
    </location>
</feature>
<dbReference type="AlphaFoldDB" id="A0A7J6WVF3"/>
<feature type="compositionally biased region" description="Polar residues" evidence="1">
    <location>
        <begin position="103"/>
        <end position="114"/>
    </location>
</feature>